<dbReference type="Proteomes" id="UP000234681">
    <property type="component" value="Chromosome 8"/>
</dbReference>
<proteinExistence type="predicted"/>
<evidence type="ECO:0000313" key="2">
    <source>
        <dbReference type="Proteomes" id="UP000234681"/>
    </source>
</evidence>
<dbReference type="EMBL" id="CH473954">
    <property type="protein sequence ID" value="EDL77439.1"/>
    <property type="molecule type" value="Genomic_DNA"/>
</dbReference>
<accession>A6I2D8</accession>
<gene>
    <name evidence="1" type="primary">RGD1564871_predicted</name>
    <name evidence="1" type="ORF">rCG_25154</name>
</gene>
<protein>
    <submittedName>
        <fullName evidence="1">Similar to Thioredoxin domain containing protein 6 (Thioredoxin-like protein 2) (Predicted), isoform CRA_a</fullName>
    </submittedName>
</protein>
<evidence type="ECO:0000313" key="1">
    <source>
        <dbReference type="EMBL" id="EDL77439.1"/>
    </source>
</evidence>
<organism evidence="1 2">
    <name type="scientific">Rattus norvegicus</name>
    <name type="common">Rat</name>
    <dbReference type="NCBI Taxonomy" id="10116"/>
    <lineage>
        <taxon>Eukaryota</taxon>
        <taxon>Metazoa</taxon>
        <taxon>Chordata</taxon>
        <taxon>Craniata</taxon>
        <taxon>Vertebrata</taxon>
        <taxon>Euteleostomi</taxon>
        <taxon>Mammalia</taxon>
        <taxon>Eutheria</taxon>
        <taxon>Euarchontoglires</taxon>
        <taxon>Glires</taxon>
        <taxon>Rodentia</taxon>
        <taxon>Myomorpha</taxon>
        <taxon>Muroidea</taxon>
        <taxon>Muridae</taxon>
        <taxon>Murinae</taxon>
        <taxon>Rattus</taxon>
    </lineage>
</organism>
<name>A6I2D8_RAT</name>
<dbReference type="AlphaFoldDB" id="A6I2D8"/>
<reference evidence="1 2" key="1">
    <citation type="submission" date="2005-09" db="EMBL/GenBank/DDBJ databases">
        <authorList>
            <person name="Mural R.J."/>
            <person name="Li P.W."/>
            <person name="Adams M.D."/>
            <person name="Amanatides P.G."/>
            <person name="Baden-Tillson H."/>
            <person name="Barnstead M."/>
            <person name="Chin S.H."/>
            <person name="Dew I."/>
            <person name="Evans C.A."/>
            <person name="Ferriera S."/>
            <person name="Flanigan M."/>
            <person name="Fosler C."/>
            <person name="Glodek A."/>
            <person name="Gu Z."/>
            <person name="Holt R.A."/>
            <person name="Jennings D."/>
            <person name="Kraft C.L."/>
            <person name="Lu F."/>
            <person name="Nguyen T."/>
            <person name="Nusskern D.R."/>
            <person name="Pfannkoch C.M."/>
            <person name="Sitter C."/>
            <person name="Sutton G.G."/>
            <person name="Venter J.C."/>
            <person name="Wang Z."/>
            <person name="Woodage T."/>
            <person name="Zheng X.H."/>
            <person name="Zhong F."/>
        </authorList>
    </citation>
    <scope>NUCLEOTIDE SEQUENCE [LARGE SCALE GENOMIC DNA]</scope>
    <source>
        <strain>BN</strain>
        <strain evidence="2">Sprague-Dawley</strain>
    </source>
</reference>
<sequence>MVVSSSSLPRAKQSCLLVAGGLATREQSISLQVKQLFLLHPTDPSSLPAQKCLLTLCMEAETGCQQRAGPALPQLPVQIKTWRPHRALRLKLWPALWRQLCISKCI</sequence>